<dbReference type="GO" id="GO:0042597">
    <property type="term" value="C:periplasmic space"/>
    <property type="evidence" value="ECO:0007669"/>
    <property type="project" value="UniProtKB-SubCell"/>
</dbReference>
<sequence length="650" mass="74972">MARFLKAFLPLLTVLLLAGQQHLLAQSDTSVFSQLDLDRKGMEKVKASWLKKDYHQAAVQLLAYYRQRKDVHHPEVEATGAVPMPNTEERKKAEDGLRHVFFAHKGYTPYFYGDDINWQLWPVKDNELRWQLHRMYWWEPMGQMYRATGEEQYAKAWTSQYLDWIAKNPIGLSEDNDRFAWRPLEISHRVESQTAQFQYFLHSPAFTPEFLLAFLRNYYTHADYIVHHYSEKGNHLLFEAQRIVTAGTFFPEFRDAAAWRASGISILNKEIGIQVYPDGLQFELSFNYHIAAIQIFCRALEILQINGVEDQFPASYKATVENMIMAVTEFSFPDYTYPMFSDAKLEKKSGLLKSFRGWAKVFPNNEVIRYFASDFKKGNPPAHQSNALKDGGIYIFRNGWTPDATMMVLKASPPAFWHSQPDNGTFELYINGRNFFPDAGCYVYGGDEAVMKERNWFRQTRVHNTLTLNNADMEVNAKRLQWSTSPKLDQLVYENPSYKGLTHRRSVYFVDKRFFVIIDEAIGDATGEVALHYGFKEGPTTADLKAFKATTDFTDHNNVLLQCFPAQAATMVKEDSYVSYQYRQKEPRDAYAFQSTKKDNKPQRFITVIYPVTGKAPAIKAAIKAADESCVSATVTIDQQSYELGYNLKP</sequence>
<evidence type="ECO:0000256" key="5">
    <source>
        <dbReference type="SAM" id="SignalP"/>
    </source>
</evidence>
<feature type="chain" id="PRO_5032863950" evidence="5">
    <location>
        <begin position="26"/>
        <end position="650"/>
    </location>
</feature>
<evidence type="ECO:0000256" key="3">
    <source>
        <dbReference type="ARBA" id="ARBA00022764"/>
    </source>
</evidence>
<dbReference type="Gene3D" id="1.50.10.100">
    <property type="entry name" value="Chondroitin AC/alginate lyase"/>
    <property type="match status" value="1"/>
</dbReference>
<dbReference type="InterPro" id="IPR012480">
    <property type="entry name" value="Hepar_II_III_C"/>
</dbReference>
<protein>
    <submittedName>
        <fullName evidence="8">Heparinase</fullName>
    </submittedName>
</protein>
<keyword evidence="4" id="KW-0456">Lyase</keyword>
<proteinExistence type="predicted"/>
<feature type="signal peptide" evidence="5">
    <location>
        <begin position="1"/>
        <end position="25"/>
    </location>
</feature>
<dbReference type="Gene3D" id="2.70.98.70">
    <property type="match status" value="1"/>
</dbReference>
<evidence type="ECO:0000256" key="1">
    <source>
        <dbReference type="ARBA" id="ARBA00004418"/>
    </source>
</evidence>
<dbReference type="InterPro" id="IPR008929">
    <property type="entry name" value="Chondroitin_lyas"/>
</dbReference>
<dbReference type="Pfam" id="PF16889">
    <property type="entry name" value="Hepar_II_III_N"/>
    <property type="match status" value="1"/>
</dbReference>
<dbReference type="RefSeq" id="WP_169226539.1">
    <property type="nucleotide sequence ID" value="NZ_JABBGC010000002.1"/>
</dbReference>
<reference evidence="8 9" key="1">
    <citation type="submission" date="2020-04" db="EMBL/GenBank/DDBJ databases">
        <title>Chitinophaga sp. G-6-1-13 sp. nov., isolated from soil.</title>
        <authorList>
            <person name="Dahal R.H."/>
            <person name="Chaudhary D.K."/>
        </authorList>
    </citation>
    <scope>NUCLEOTIDE SEQUENCE [LARGE SCALE GENOMIC DNA]</scope>
    <source>
        <strain evidence="8 9">G-6-1-13</strain>
    </source>
</reference>
<dbReference type="SUPFAM" id="SSF48230">
    <property type="entry name" value="Chondroitin AC/alginate lyase"/>
    <property type="match status" value="1"/>
</dbReference>
<dbReference type="Pfam" id="PF07940">
    <property type="entry name" value="Hepar_II_III_C"/>
    <property type="match status" value="1"/>
</dbReference>
<dbReference type="InterPro" id="IPR031680">
    <property type="entry name" value="Hepar_II_III_N"/>
</dbReference>
<name>A0A848GLI9_9BACT</name>
<accession>A0A848GLI9</accession>
<evidence type="ECO:0000259" key="7">
    <source>
        <dbReference type="Pfam" id="PF16889"/>
    </source>
</evidence>
<feature type="domain" description="Heparin-sulfate lyase N-terminal" evidence="7">
    <location>
        <begin position="31"/>
        <end position="370"/>
    </location>
</feature>
<comment type="caution">
    <text evidence="8">The sequence shown here is derived from an EMBL/GenBank/DDBJ whole genome shotgun (WGS) entry which is preliminary data.</text>
</comment>
<evidence type="ECO:0000256" key="2">
    <source>
        <dbReference type="ARBA" id="ARBA00022729"/>
    </source>
</evidence>
<feature type="domain" description="Heparinase II/III-like C-terminal" evidence="6">
    <location>
        <begin position="382"/>
        <end position="588"/>
    </location>
</feature>
<keyword evidence="2 5" id="KW-0732">Signal</keyword>
<dbReference type="PANTHER" id="PTHR39210:SF1">
    <property type="entry name" value="HEPARIN-SULFATE LYASE"/>
    <property type="match status" value="1"/>
</dbReference>
<dbReference type="EMBL" id="JABBGC010000002">
    <property type="protein sequence ID" value="NML39465.1"/>
    <property type="molecule type" value="Genomic_DNA"/>
</dbReference>
<gene>
    <name evidence="8" type="ORF">HHL17_19850</name>
</gene>
<dbReference type="AlphaFoldDB" id="A0A848GLI9"/>
<keyword evidence="3" id="KW-0574">Periplasm</keyword>
<evidence type="ECO:0000313" key="8">
    <source>
        <dbReference type="EMBL" id="NML39465.1"/>
    </source>
</evidence>
<evidence type="ECO:0000256" key="4">
    <source>
        <dbReference type="ARBA" id="ARBA00023239"/>
    </source>
</evidence>
<dbReference type="Proteomes" id="UP000583266">
    <property type="component" value="Unassembled WGS sequence"/>
</dbReference>
<evidence type="ECO:0000259" key="6">
    <source>
        <dbReference type="Pfam" id="PF07940"/>
    </source>
</evidence>
<dbReference type="GO" id="GO:0016829">
    <property type="term" value="F:lyase activity"/>
    <property type="evidence" value="ECO:0007669"/>
    <property type="project" value="UniProtKB-KW"/>
</dbReference>
<organism evidence="8 9">
    <name type="scientific">Chitinophaga fulva</name>
    <dbReference type="NCBI Taxonomy" id="2728842"/>
    <lineage>
        <taxon>Bacteria</taxon>
        <taxon>Pseudomonadati</taxon>
        <taxon>Bacteroidota</taxon>
        <taxon>Chitinophagia</taxon>
        <taxon>Chitinophagales</taxon>
        <taxon>Chitinophagaceae</taxon>
        <taxon>Chitinophaga</taxon>
    </lineage>
</organism>
<dbReference type="PANTHER" id="PTHR39210">
    <property type="entry name" value="HEPARIN-SULFATE LYASE"/>
    <property type="match status" value="1"/>
</dbReference>
<comment type="subcellular location">
    <subcellularLocation>
        <location evidence="1">Periplasm</location>
    </subcellularLocation>
</comment>
<evidence type="ECO:0000313" key="9">
    <source>
        <dbReference type="Proteomes" id="UP000583266"/>
    </source>
</evidence>
<keyword evidence="9" id="KW-1185">Reference proteome</keyword>
<dbReference type="NCBIfam" id="NF045573">
    <property type="entry name" value="Hepsulflyase_CFB"/>
    <property type="match status" value="1"/>
</dbReference>
<dbReference type="InterPro" id="IPR054646">
    <property type="entry name" value="HepC"/>
</dbReference>